<accession>A0A133NRQ2</accession>
<comment type="caution">
    <text evidence="2">The sequence shown here is derived from an EMBL/GenBank/DDBJ whole genome shotgun (WGS) entry which is preliminary data.</text>
</comment>
<evidence type="ECO:0000256" key="1">
    <source>
        <dbReference type="SAM" id="MobiDB-lite"/>
    </source>
</evidence>
<feature type="region of interest" description="Disordered" evidence="1">
    <location>
        <begin position="140"/>
        <end position="183"/>
    </location>
</feature>
<dbReference type="EMBL" id="LRQA01000021">
    <property type="protein sequence ID" value="KXA18959.1"/>
    <property type="molecule type" value="Genomic_DNA"/>
</dbReference>
<dbReference type="RefSeq" id="WP_060786557.1">
    <property type="nucleotide sequence ID" value="NZ_JBLLPD010000008.1"/>
</dbReference>
<proteinExistence type="predicted"/>
<gene>
    <name evidence="2" type="ORF">HMPREF3216_00254</name>
</gene>
<evidence type="ECO:0000313" key="2">
    <source>
        <dbReference type="EMBL" id="KXA18959.1"/>
    </source>
</evidence>
<reference evidence="2 3" key="1">
    <citation type="submission" date="2016-01" db="EMBL/GenBank/DDBJ databases">
        <authorList>
            <person name="Oliw E.H."/>
        </authorList>
    </citation>
    <scope>NUCLEOTIDE SEQUENCE [LARGE SCALE GENOMIC DNA]</scope>
    <source>
        <strain evidence="2 3">GED7760B</strain>
    </source>
</reference>
<dbReference type="PATRIC" id="fig|2702.99.peg.256"/>
<dbReference type="AlphaFoldDB" id="A0A133NRQ2"/>
<evidence type="ECO:0000313" key="3">
    <source>
        <dbReference type="Proteomes" id="UP000070558"/>
    </source>
</evidence>
<dbReference type="Proteomes" id="UP000070558">
    <property type="component" value="Unassembled WGS sequence"/>
</dbReference>
<sequence>MVNMPVLKRKPKRRISAARRRMYIRRRIVVCVGLLAVLAFCIFCIVSIFKGISAIGTAINKHSDVTLSKQLVPDPRPVGIIKKCSAKDVRIELSAASQAVPMGGTLEFNAHVVYEGDDSCRIDASSGRMVLTIGDSAARDVAQNGHSSGDKKSEKTDKSDKSDKSNKSNEKKPPQKVDPQWRSDVCEIPLKPLLMAKGDSYDKKFIWNANATIGTPTGQNCLDDADLPKVSRGTYVAQIEHEDVAGLQSNPVVISVR</sequence>
<protein>
    <recommendedName>
        <fullName evidence="4">Peptide ABC transporter permease</fullName>
    </recommendedName>
</protein>
<organism evidence="2 3">
    <name type="scientific">Gardnerella vaginalis</name>
    <dbReference type="NCBI Taxonomy" id="2702"/>
    <lineage>
        <taxon>Bacteria</taxon>
        <taxon>Bacillati</taxon>
        <taxon>Actinomycetota</taxon>
        <taxon>Actinomycetes</taxon>
        <taxon>Bifidobacteriales</taxon>
        <taxon>Bifidobacteriaceae</taxon>
        <taxon>Gardnerella</taxon>
    </lineage>
</organism>
<dbReference type="OrthoDB" id="5189092at2"/>
<feature type="compositionally biased region" description="Basic and acidic residues" evidence="1">
    <location>
        <begin position="148"/>
        <end position="183"/>
    </location>
</feature>
<name>A0A133NRQ2_GARVA</name>
<evidence type="ECO:0008006" key="4">
    <source>
        <dbReference type="Google" id="ProtNLM"/>
    </source>
</evidence>